<dbReference type="InterPro" id="IPR016024">
    <property type="entry name" value="ARM-type_fold"/>
</dbReference>
<dbReference type="PANTHER" id="PTHR21818:SF0">
    <property type="entry name" value="FANCONI ANEMIA GROUP I PROTEIN"/>
    <property type="match status" value="1"/>
</dbReference>
<feature type="compositionally biased region" description="Polar residues" evidence="1">
    <location>
        <begin position="678"/>
        <end position="688"/>
    </location>
</feature>
<comment type="caution">
    <text evidence="6">The sequence shown here is derived from an EMBL/GenBank/DDBJ whole genome shotgun (WGS) entry which is preliminary data.</text>
</comment>
<name>A0ABP1G9J2_9CHLO</name>
<dbReference type="Pfam" id="PF14678">
    <property type="entry name" value="FANCI_S4"/>
    <property type="match status" value="1"/>
</dbReference>
<dbReference type="InterPro" id="IPR029312">
    <property type="entry name" value="FANCI_HD2"/>
</dbReference>
<feature type="domain" description="FANCI solenoid 2" evidence="2">
    <location>
        <begin position="285"/>
        <end position="447"/>
    </location>
</feature>
<evidence type="ECO:0000259" key="2">
    <source>
        <dbReference type="Pfam" id="PF14676"/>
    </source>
</evidence>
<feature type="compositionally biased region" description="Basic and acidic residues" evidence="1">
    <location>
        <begin position="1193"/>
        <end position="1203"/>
    </location>
</feature>
<evidence type="ECO:0000256" key="1">
    <source>
        <dbReference type="SAM" id="MobiDB-lite"/>
    </source>
</evidence>
<feature type="compositionally biased region" description="Basic and acidic residues" evidence="1">
    <location>
        <begin position="689"/>
        <end position="698"/>
    </location>
</feature>
<dbReference type="InterPro" id="IPR026171">
    <property type="entry name" value="FANCI"/>
</dbReference>
<evidence type="ECO:0000259" key="3">
    <source>
        <dbReference type="Pfam" id="PF14678"/>
    </source>
</evidence>
<feature type="domain" description="FANCI solenoid 4" evidence="3">
    <location>
        <begin position="995"/>
        <end position="1198"/>
    </location>
</feature>
<keyword evidence="7" id="KW-1185">Reference proteome</keyword>
<feature type="region of interest" description="Disordered" evidence="1">
    <location>
        <begin position="1181"/>
        <end position="1203"/>
    </location>
</feature>
<dbReference type="Pfam" id="PF14679">
    <property type="entry name" value="FANCI_HD1"/>
    <property type="match status" value="1"/>
</dbReference>
<dbReference type="Pfam" id="PF14676">
    <property type="entry name" value="FANCI_S2"/>
    <property type="match status" value="1"/>
</dbReference>
<dbReference type="PANTHER" id="PTHR21818">
    <property type="entry name" value="BC025462 PROTEIN"/>
    <property type="match status" value="1"/>
</dbReference>
<feature type="region of interest" description="Disordered" evidence="1">
    <location>
        <begin position="673"/>
        <end position="698"/>
    </location>
</feature>
<feature type="domain" description="FANCI helical" evidence="5">
    <location>
        <begin position="470"/>
        <end position="635"/>
    </location>
</feature>
<dbReference type="InterPro" id="IPR029310">
    <property type="entry name" value="FANCI_HD1"/>
</dbReference>
<proteinExistence type="predicted"/>
<dbReference type="Proteomes" id="UP001497392">
    <property type="component" value="Unassembled WGS sequence"/>
</dbReference>
<gene>
    <name evidence="6" type="primary">g11630</name>
    <name evidence="6" type="ORF">VP750_LOCUS10393</name>
</gene>
<dbReference type="InterPro" id="IPR029315">
    <property type="entry name" value="FANCI_S2"/>
</dbReference>
<protein>
    <submittedName>
        <fullName evidence="6">G11630 protein</fullName>
    </submittedName>
</protein>
<reference evidence="6 7" key="1">
    <citation type="submission" date="2024-06" db="EMBL/GenBank/DDBJ databases">
        <authorList>
            <person name="Kraege A."/>
            <person name="Thomma B."/>
        </authorList>
    </citation>
    <scope>NUCLEOTIDE SEQUENCE [LARGE SCALE GENOMIC DNA]</scope>
</reference>
<organism evidence="6 7">
    <name type="scientific">Coccomyxa viridis</name>
    <dbReference type="NCBI Taxonomy" id="1274662"/>
    <lineage>
        <taxon>Eukaryota</taxon>
        <taxon>Viridiplantae</taxon>
        <taxon>Chlorophyta</taxon>
        <taxon>core chlorophytes</taxon>
        <taxon>Trebouxiophyceae</taxon>
        <taxon>Trebouxiophyceae incertae sedis</taxon>
        <taxon>Coccomyxaceae</taxon>
        <taxon>Coccomyxa</taxon>
    </lineage>
</organism>
<sequence>MSTEAVSEDDCEHIVTLLVDKGQDSGHEAGTLIQLALGAFDAGAVCALRLIPQLLQQPPSDYSADDDFTRSAQPCDAGQVVEHVVSAGWEPQHTAQVLGLLRDVRMSKSSNSELISTALKIAERGVVSNVPTITHHTLLMGCNSCLDEVLLGISTLMSKLEARCSAGGSGDKELMEASGAVLIDMEMTIKLMTQGKAWMAQMFPCGPMTPFHAAVLLTLSSIPRLQQSAWSILKEILARAHHSSEQRQSSAWLGSLPQPPWGDADGIEAALVACVERCVDGWVTVVAPALKLAIELISSNTKKGHSFALSFLGDRSCVTSHERGIRLGMSLLTTVFATHPPARVEILNSCQAKLIGATEAQSLPYLCVLGKLVRDYPGLISSHLPSLKASLDIMPMLDLNVARGLLLAIWPMCMCHRSAKEQLITILRKAMFKPDQDARLLAVHGFLFAVLQEAQNFDTAAYPQDDPSSSQELAGFLRRSLTHQAAVRETLYHGILVVTQSDPIAQDAMLELLLPRLSQLFETDKAQPPLKLGTCVSEQRQEVRMVEPLADLLITARGLVRACLASRATVAASMVPAFDDAIQAMETMLAQILERLTASQLTDWGLDSSCNTSRKSTVGLLNCGKIDLLLGCLEVSLEDSIHRAVLGDLPLEDAAMQMRKDLALSLQLGKMLSRHGSKTTTTDENQAPESRKRMRGDAGAKVLSTGIPPLHQRTTKLSAQCLVQILHIIAEDGALHRQEGHSTLGSCCGSPCHALTTLARDADFQAFALQRSLSYLQACQDHQPAIGAFTGITGGTIDVREAALLPDLEWQTLGGPLMRTSQMIILACAGTAQSGAGSKKKAQDASDSLPGLAVQCIAALLGLCRSTADLAHLLVLLPEPNSPGLDSEREGGQLLGRLPHLRQLLLRLAIHGRSRDLELLCGGLMSLLHVLPTEVAGILTQWAGDASTACKEPQAKGAKAIMGVFLHSKGANRLKAARVVADAVLSVLEPSSTPDPLQVVTDETLVSVGTSLLNCLEGEVELLDSLFGAFGACRGSPALRDGSASYETDLAISAFTRAREVCELVSNLLNAHIPVLLLSAISRLILRVYKTLVSATRLHIAPKGRDSRTPGEDYRQLIETVQKSLTPQVYDFIQSIQQPAHTGSQSSQPHAALAKEERMIPDMVFQIEELERQLIQLSSKGGTNLMRHAKRSTNRDWRPAPKA</sequence>
<dbReference type="InterPro" id="IPR029314">
    <property type="entry name" value="FANCI_S4"/>
</dbReference>
<accession>A0ABP1G9J2</accession>
<evidence type="ECO:0000313" key="6">
    <source>
        <dbReference type="EMBL" id="CAL5228487.1"/>
    </source>
</evidence>
<evidence type="ECO:0000259" key="5">
    <source>
        <dbReference type="Pfam" id="PF14680"/>
    </source>
</evidence>
<evidence type="ECO:0000313" key="7">
    <source>
        <dbReference type="Proteomes" id="UP001497392"/>
    </source>
</evidence>
<dbReference type="Pfam" id="PF14680">
    <property type="entry name" value="FANCI_HD2"/>
    <property type="match status" value="1"/>
</dbReference>
<dbReference type="SUPFAM" id="SSF48371">
    <property type="entry name" value="ARM repeat"/>
    <property type="match status" value="1"/>
</dbReference>
<dbReference type="EMBL" id="CAXHTA020000018">
    <property type="protein sequence ID" value="CAL5228487.1"/>
    <property type="molecule type" value="Genomic_DNA"/>
</dbReference>
<feature type="domain" description="FANCI helical" evidence="4">
    <location>
        <begin position="206"/>
        <end position="255"/>
    </location>
</feature>
<evidence type="ECO:0000259" key="4">
    <source>
        <dbReference type="Pfam" id="PF14679"/>
    </source>
</evidence>